<comment type="caution">
    <text evidence="1">The sequence shown here is derived from an EMBL/GenBank/DDBJ whole genome shotgun (WGS) entry which is preliminary data.</text>
</comment>
<sequence>MKAVFQAAVHGRCSYSFVVASGLNNTIKAEKIENKGR</sequence>
<keyword evidence="2" id="KW-1185">Reference proteome</keyword>
<protein>
    <recommendedName>
        <fullName evidence="3">Mobile element protein</fullName>
    </recommendedName>
</protein>
<evidence type="ECO:0000313" key="1">
    <source>
        <dbReference type="EMBL" id="KIL73736.1"/>
    </source>
</evidence>
<evidence type="ECO:0000313" key="2">
    <source>
        <dbReference type="Proteomes" id="UP000031982"/>
    </source>
</evidence>
<organism evidence="1 2">
    <name type="scientific">Bacillus badius</name>
    <dbReference type="NCBI Taxonomy" id="1455"/>
    <lineage>
        <taxon>Bacteria</taxon>
        <taxon>Bacillati</taxon>
        <taxon>Bacillota</taxon>
        <taxon>Bacilli</taxon>
        <taxon>Bacillales</taxon>
        <taxon>Bacillaceae</taxon>
        <taxon>Pseudobacillus</taxon>
    </lineage>
</organism>
<proteinExistence type="predicted"/>
<name>A0ABR5AP22_BACBA</name>
<dbReference type="Proteomes" id="UP000031982">
    <property type="component" value="Unassembled WGS sequence"/>
</dbReference>
<evidence type="ECO:0008006" key="3">
    <source>
        <dbReference type="Google" id="ProtNLM"/>
    </source>
</evidence>
<gene>
    <name evidence="1" type="ORF">SD77_3013</name>
</gene>
<accession>A0ABR5AP22</accession>
<dbReference type="EMBL" id="JXLP01000028">
    <property type="protein sequence ID" value="KIL73736.1"/>
    <property type="molecule type" value="Genomic_DNA"/>
</dbReference>
<reference evidence="1 2" key="1">
    <citation type="submission" date="2015-01" db="EMBL/GenBank/DDBJ databases">
        <title>Genome Assembly of Bacillus badius MTCC 1458.</title>
        <authorList>
            <person name="Verma A."/>
            <person name="Khatri I."/>
            <person name="Mual P."/>
            <person name="Subramanian S."/>
            <person name="Krishnamurthi S."/>
        </authorList>
    </citation>
    <scope>NUCLEOTIDE SEQUENCE [LARGE SCALE GENOMIC DNA]</scope>
    <source>
        <strain evidence="1 2">MTCC 1458</strain>
    </source>
</reference>